<dbReference type="PANTHER" id="PTHR10344:SF1">
    <property type="entry name" value="THYMIDYLATE KINASE"/>
    <property type="match status" value="1"/>
</dbReference>
<dbReference type="GO" id="GO:0006233">
    <property type="term" value="P:dTDP biosynthetic process"/>
    <property type="evidence" value="ECO:0007669"/>
    <property type="project" value="TreeGrafter"/>
</dbReference>
<dbReference type="Proteomes" id="UP000008909">
    <property type="component" value="Unassembled WGS sequence"/>
</dbReference>
<dbReference type="Gene3D" id="3.40.50.300">
    <property type="entry name" value="P-loop containing nucleotide triphosphate hydrolases"/>
    <property type="match status" value="1"/>
</dbReference>
<name>G7YQ51_CLOSI</name>
<dbReference type="SUPFAM" id="SSF52540">
    <property type="entry name" value="P-loop containing nucleoside triphosphate hydrolases"/>
    <property type="match status" value="1"/>
</dbReference>
<gene>
    <name evidence="3" type="ORF">CLF_106657</name>
</gene>
<dbReference type="AlphaFoldDB" id="G7YQ51"/>
<keyword evidence="3" id="KW-0418">Kinase</keyword>
<organism evidence="3 4">
    <name type="scientific">Clonorchis sinensis</name>
    <name type="common">Chinese liver fluke</name>
    <dbReference type="NCBI Taxonomy" id="79923"/>
    <lineage>
        <taxon>Eukaryota</taxon>
        <taxon>Metazoa</taxon>
        <taxon>Spiralia</taxon>
        <taxon>Lophotrochozoa</taxon>
        <taxon>Platyhelminthes</taxon>
        <taxon>Trematoda</taxon>
        <taxon>Digenea</taxon>
        <taxon>Opisthorchiida</taxon>
        <taxon>Opisthorchiata</taxon>
        <taxon>Opisthorchiidae</taxon>
        <taxon>Clonorchis</taxon>
    </lineage>
</organism>
<dbReference type="InterPro" id="IPR039430">
    <property type="entry name" value="Thymidylate_kin-like_dom"/>
</dbReference>
<dbReference type="GO" id="GO:0004798">
    <property type="term" value="F:dTMP kinase activity"/>
    <property type="evidence" value="ECO:0007669"/>
    <property type="project" value="TreeGrafter"/>
</dbReference>
<keyword evidence="4" id="KW-1185">Reference proteome</keyword>
<protein>
    <submittedName>
        <fullName evidence="3">Thymidylate kinase</fullName>
    </submittedName>
</protein>
<feature type="non-terminal residue" evidence="3">
    <location>
        <position position="98"/>
    </location>
</feature>
<dbReference type="GO" id="GO:0005829">
    <property type="term" value="C:cytosol"/>
    <property type="evidence" value="ECO:0007669"/>
    <property type="project" value="TreeGrafter"/>
</dbReference>
<evidence type="ECO:0000259" key="2">
    <source>
        <dbReference type="Pfam" id="PF02223"/>
    </source>
</evidence>
<dbReference type="GO" id="GO:0006227">
    <property type="term" value="P:dUDP biosynthetic process"/>
    <property type="evidence" value="ECO:0007669"/>
    <property type="project" value="TreeGrafter"/>
</dbReference>
<reference key="2">
    <citation type="submission" date="2011-10" db="EMBL/GenBank/DDBJ databases">
        <title>The genome and transcriptome sequence of Clonorchis sinensis provide insights into the carcinogenic liver fluke.</title>
        <authorList>
            <person name="Wang X."/>
            <person name="Huang Y."/>
            <person name="Chen W."/>
            <person name="Liu H."/>
            <person name="Guo L."/>
            <person name="Chen Y."/>
            <person name="Luo F."/>
            <person name="Zhou W."/>
            <person name="Sun J."/>
            <person name="Mao Q."/>
            <person name="Liang P."/>
            <person name="Zhou C."/>
            <person name="Tian Y."/>
            <person name="Men J."/>
            <person name="Lv X."/>
            <person name="Huang L."/>
            <person name="Zhou J."/>
            <person name="Hu Y."/>
            <person name="Li R."/>
            <person name="Zhang F."/>
            <person name="Lei H."/>
            <person name="Li X."/>
            <person name="Hu X."/>
            <person name="Liang C."/>
            <person name="Xu J."/>
            <person name="Wu Z."/>
            <person name="Yu X."/>
        </authorList>
    </citation>
    <scope>NUCLEOTIDE SEQUENCE</scope>
    <source>
        <strain>Henan</strain>
    </source>
</reference>
<dbReference type="GO" id="GO:0005739">
    <property type="term" value="C:mitochondrion"/>
    <property type="evidence" value="ECO:0007669"/>
    <property type="project" value="TreeGrafter"/>
</dbReference>
<dbReference type="PANTHER" id="PTHR10344">
    <property type="entry name" value="THYMIDYLATE KINASE"/>
    <property type="match status" value="1"/>
</dbReference>
<dbReference type="GO" id="GO:0004550">
    <property type="term" value="F:nucleoside diphosphate kinase activity"/>
    <property type="evidence" value="ECO:0007669"/>
    <property type="project" value="TreeGrafter"/>
</dbReference>
<comment type="similarity">
    <text evidence="1">Belongs to the thymidylate kinase family.</text>
</comment>
<feature type="domain" description="Thymidylate kinase-like" evidence="2">
    <location>
        <begin position="10"/>
        <end position="77"/>
    </location>
</feature>
<dbReference type="InterPro" id="IPR027417">
    <property type="entry name" value="P-loop_NTPase"/>
</dbReference>
<dbReference type="Pfam" id="PF02223">
    <property type="entry name" value="Thymidylate_kin"/>
    <property type="match status" value="1"/>
</dbReference>
<reference evidence="3" key="1">
    <citation type="journal article" date="2011" name="Genome Biol.">
        <title>The draft genome of the carcinogenic human liver fluke Clonorchis sinensis.</title>
        <authorList>
            <person name="Wang X."/>
            <person name="Chen W."/>
            <person name="Huang Y."/>
            <person name="Sun J."/>
            <person name="Men J."/>
            <person name="Liu H."/>
            <person name="Luo F."/>
            <person name="Guo L."/>
            <person name="Lv X."/>
            <person name="Deng C."/>
            <person name="Zhou C."/>
            <person name="Fan Y."/>
            <person name="Li X."/>
            <person name="Huang L."/>
            <person name="Hu Y."/>
            <person name="Liang C."/>
            <person name="Hu X."/>
            <person name="Xu J."/>
            <person name="Yu X."/>
        </authorList>
    </citation>
    <scope>NUCLEOTIDE SEQUENCE [LARGE SCALE GENOMIC DNA]</scope>
    <source>
        <strain evidence="3">Henan</strain>
    </source>
</reference>
<evidence type="ECO:0000256" key="1">
    <source>
        <dbReference type="ARBA" id="ARBA00009776"/>
    </source>
</evidence>
<dbReference type="EMBL" id="DF143960">
    <property type="protein sequence ID" value="GAA55082.1"/>
    <property type="molecule type" value="Genomic_DNA"/>
</dbReference>
<sequence>MAKRGLFIVFEGTEKGGKKTQSQMLCDALTQITGKETLHIHFPDKSTPVGQLISQYQSGDLKLSHRVAHLLYTANRSFGASSHVCCETEGTGTCQCQP</sequence>
<dbReference type="GO" id="GO:0005634">
    <property type="term" value="C:nucleus"/>
    <property type="evidence" value="ECO:0007669"/>
    <property type="project" value="TreeGrafter"/>
</dbReference>
<evidence type="ECO:0000313" key="3">
    <source>
        <dbReference type="EMBL" id="GAA55082.1"/>
    </source>
</evidence>
<accession>G7YQ51</accession>
<evidence type="ECO:0000313" key="4">
    <source>
        <dbReference type="Proteomes" id="UP000008909"/>
    </source>
</evidence>
<proteinExistence type="inferred from homology"/>
<dbReference type="GO" id="GO:0006235">
    <property type="term" value="P:dTTP biosynthetic process"/>
    <property type="evidence" value="ECO:0007669"/>
    <property type="project" value="TreeGrafter"/>
</dbReference>
<keyword evidence="3" id="KW-0808">Transferase</keyword>